<accession>A0ABV3KKW6</accession>
<feature type="compositionally biased region" description="Low complexity" evidence="1">
    <location>
        <begin position="59"/>
        <end position="68"/>
    </location>
</feature>
<reference evidence="2 3" key="1">
    <citation type="submission" date="2024-06" db="EMBL/GenBank/DDBJ databases">
        <title>The Natural Products Discovery Center: Release of the First 8490 Sequenced Strains for Exploring Actinobacteria Biosynthetic Diversity.</title>
        <authorList>
            <person name="Kalkreuter E."/>
            <person name="Kautsar S.A."/>
            <person name="Yang D."/>
            <person name="Bader C.D."/>
            <person name="Teijaro C.N."/>
            <person name="Fluegel L."/>
            <person name="Davis C.M."/>
            <person name="Simpson J.R."/>
            <person name="Lauterbach L."/>
            <person name="Steele A.D."/>
            <person name="Gui C."/>
            <person name="Meng S."/>
            <person name="Li G."/>
            <person name="Viehrig K."/>
            <person name="Ye F."/>
            <person name="Su P."/>
            <person name="Kiefer A.F."/>
            <person name="Nichols A."/>
            <person name="Cepeda A.J."/>
            <person name="Yan W."/>
            <person name="Fan B."/>
            <person name="Jiang Y."/>
            <person name="Adhikari A."/>
            <person name="Zheng C.-J."/>
            <person name="Schuster L."/>
            <person name="Cowan T.M."/>
            <person name="Smanski M.J."/>
            <person name="Chevrette M.G."/>
            <person name="De Carvalho L.P.S."/>
            <person name="Shen B."/>
        </authorList>
    </citation>
    <scope>NUCLEOTIDE SEQUENCE [LARGE SCALE GENOMIC DNA]</scope>
    <source>
        <strain evidence="2 3">NPDC052360</strain>
    </source>
</reference>
<evidence type="ECO:0000256" key="1">
    <source>
        <dbReference type="SAM" id="MobiDB-lite"/>
    </source>
</evidence>
<feature type="region of interest" description="Disordered" evidence="1">
    <location>
        <begin position="47"/>
        <end position="87"/>
    </location>
</feature>
<evidence type="ECO:0000313" key="2">
    <source>
        <dbReference type="EMBL" id="MEV8458728.1"/>
    </source>
</evidence>
<evidence type="ECO:0000313" key="3">
    <source>
        <dbReference type="Proteomes" id="UP001553148"/>
    </source>
</evidence>
<dbReference type="Proteomes" id="UP001553148">
    <property type="component" value="Unassembled WGS sequence"/>
</dbReference>
<dbReference type="EMBL" id="JBFAUJ010000002">
    <property type="protein sequence ID" value="MEV8458728.1"/>
    <property type="molecule type" value="Genomic_DNA"/>
</dbReference>
<gene>
    <name evidence="2" type="ORF">AB0470_04140</name>
</gene>
<keyword evidence="3" id="KW-1185">Reference proteome</keyword>
<evidence type="ECO:0008006" key="4">
    <source>
        <dbReference type="Google" id="ProtNLM"/>
    </source>
</evidence>
<comment type="caution">
    <text evidence="2">The sequence shown here is derived from an EMBL/GenBank/DDBJ whole genome shotgun (WGS) entry which is preliminary data.</text>
</comment>
<protein>
    <recommendedName>
        <fullName evidence="4">Lipoprotein</fullName>
    </recommendedName>
</protein>
<feature type="compositionally biased region" description="Gly residues" evidence="1">
    <location>
        <begin position="69"/>
        <end position="87"/>
    </location>
</feature>
<proteinExistence type="predicted"/>
<organism evidence="2 3">
    <name type="scientific">Streptomyces griseosporeus</name>
    <dbReference type="NCBI Taxonomy" id="1910"/>
    <lineage>
        <taxon>Bacteria</taxon>
        <taxon>Bacillati</taxon>
        <taxon>Actinomycetota</taxon>
        <taxon>Actinomycetes</taxon>
        <taxon>Kitasatosporales</taxon>
        <taxon>Streptomycetaceae</taxon>
        <taxon>Streptomyces</taxon>
    </lineage>
</organism>
<dbReference type="RefSeq" id="WP_239513210.1">
    <property type="nucleotide sequence ID" value="NZ_JBFAUJ010000002.1"/>
</dbReference>
<name>A0ABV3KKW6_STRGS</name>
<sequence length="189" mass="17798">MTTVIFPRPSRRPSGGAARRRVRGTALAVGVAVAGAVLLSACSDGGDSDDGADGGGSPTAGPSSTATAGTGGDTGGGTAAPSASGGGLEGSWLATTGGKAVVLVVTGTDAGVFTTGGTVCSGSAGTASGARTIRLKCNDGSTDRTSGTVAALGKSSLKITWKGGLGTETFTRAEGAELPPGLPTPSLGS</sequence>